<evidence type="ECO:0000313" key="2">
    <source>
        <dbReference type="EMBL" id="GIO26857.1"/>
    </source>
</evidence>
<evidence type="ECO:0000313" key="3">
    <source>
        <dbReference type="Proteomes" id="UP000676917"/>
    </source>
</evidence>
<dbReference type="Pfam" id="PF09527">
    <property type="entry name" value="ATPase_gene1"/>
    <property type="match status" value="1"/>
</dbReference>
<protein>
    <recommendedName>
        <fullName evidence="4">AtpZ/AtpI family protein</fullName>
    </recommendedName>
</protein>
<name>A0A919X9H3_9BACI</name>
<keyword evidence="1" id="KW-0812">Transmembrane</keyword>
<proteinExistence type="predicted"/>
<dbReference type="Proteomes" id="UP000676917">
    <property type="component" value="Unassembled WGS sequence"/>
</dbReference>
<organism evidence="2 3">
    <name type="scientific">Ornithinibacillus bavariensis</name>
    <dbReference type="NCBI Taxonomy" id="545502"/>
    <lineage>
        <taxon>Bacteria</taxon>
        <taxon>Bacillati</taxon>
        <taxon>Bacillota</taxon>
        <taxon>Bacilli</taxon>
        <taxon>Bacillales</taxon>
        <taxon>Bacillaceae</taxon>
        <taxon>Ornithinibacillus</taxon>
    </lineage>
</organism>
<sequence length="71" mass="7210">MGIKPQKAIVLASAVSANLAGGTILGIFSGIYLDKLVSSKPIFTIIGLLLGLAAGIYGMVATVKKFTEAGE</sequence>
<accession>A0A919X9H3</accession>
<evidence type="ECO:0008006" key="4">
    <source>
        <dbReference type="Google" id="ProtNLM"/>
    </source>
</evidence>
<reference evidence="2" key="1">
    <citation type="submission" date="2021-03" db="EMBL/GenBank/DDBJ databases">
        <title>Antimicrobial resistance genes in bacteria isolated from Japanese honey, and their potential for conferring macrolide and lincosamide resistance in the American foulbrood pathogen Paenibacillus larvae.</title>
        <authorList>
            <person name="Okamoto M."/>
            <person name="Kumagai M."/>
            <person name="Kanamori H."/>
            <person name="Takamatsu D."/>
        </authorList>
    </citation>
    <scope>NUCLEOTIDE SEQUENCE</scope>
    <source>
        <strain evidence="2">J43TS3</strain>
    </source>
</reference>
<dbReference type="RefSeq" id="WP_212920360.1">
    <property type="nucleotide sequence ID" value="NZ_BORP01000002.1"/>
</dbReference>
<keyword evidence="1" id="KW-0472">Membrane</keyword>
<gene>
    <name evidence="2" type="ORF">J43TS3_14680</name>
</gene>
<feature type="transmembrane region" description="Helical" evidence="1">
    <location>
        <begin position="9"/>
        <end position="30"/>
    </location>
</feature>
<dbReference type="EMBL" id="BORP01000002">
    <property type="protein sequence ID" value="GIO26857.1"/>
    <property type="molecule type" value="Genomic_DNA"/>
</dbReference>
<keyword evidence="3" id="KW-1185">Reference proteome</keyword>
<dbReference type="InterPro" id="IPR032820">
    <property type="entry name" value="ATPase_put"/>
</dbReference>
<dbReference type="AlphaFoldDB" id="A0A919X9H3"/>
<keyword evidence="1" id="KW-1133">Transmembrane helix</keyword>
<comment type="caution">
    <text evidence="2">The sequence shown here is derived from an EMBL/GenBank/DDBJ whole genome shotgun (WGS) entry which is preliminary data.</text>
</comment>
<feature type="transmembrane region" description="Helical" evidence="1">
    <location>
        <begin position="42"/>
        <end position="63"/>
    </location>
</feature>
<evidence type="ECO:0000256" key="1">
    <source>
        <dbReference type="SAM" id="Phobius"/>
    </source>
</evidence>